<dbReference type="EMBL" id="BAABME010000244">
    <property type="protein sequence ID" value="GAA0141035.1"/>
    <property type="molecule type" value="Genomic_DNA"/>
</dbReference>
<evidence type="ECO:0000256" key="1">
    <source>
        <dbReference type="SAM" id="MobiDB-lite"/>
    </source>
</evidence>
<feature type="compositionally biased region" description="Basic and acidic residues" evidence="1">
    <location>
        <begin position="438"/>
        <end position="454"/>
    </location>
</feature>
<gene>
    <name evidence="4" type="ORF">LIER_02272</name>
</gene>
<accession>A0AAV3NSK3</accession>
<organism evidence="4 5">
    <name type="scientific">Lithospermum erythrorhizon</name>
    <name type="common">Purple gromwell</name>
    <name type="synonym">Lithospermum officinale var. erythrorhizon</name>
    <dbReference type="NCBI Taxonomy" id="34254"/>
    <lineage>
        <taxon>Eukaryota</taxon>
        <taxon>Viridiplantae</taxon>
        <taxon>Streptophyta</taxon>
        <taxon>Embryophyta</taxon>
        <taxon>Tracheophyta</taxon>
        <taxon>Spermatophyta</taxon>
        <taxon>Magnoliopsida</taxon>
        <taxon>eudicotyledons</taxon>
        <taxon>Gunneridae</taxon>
        <taxon>Pentapetalae</taxon>
        <taxon>asterids</taxon>
        <taxon>lamiids</taxon>
        <taxon>Boraginales</taxon>
        <taxon>Boraginaceae</taxon>
        <taxon>Boraginoideae</taxon>
        <taxon>Lithospermeae</taxon>
        <taxon>Lithospermum</taxon>
    </lineage>
</organism>
<dbReference type="GO" id="GO:0016740">
    <property type="term" value="F:transferase activity"/>
    <property type="evidence" value="ECO:0007669"/>
    <property type="project" value="UniProtKB-KW"/>
</dbReference>
<evidence type="ECO:0000313" key="4">
    <source>
        <dbReference type="EMBL" id="GAA0141035.1"/>
    </source>
</evidence>
<dbReference type="AlphaFoldDB" id="A0AAV3NSK3"/>
<sequence>MEVEKRSSKGGFLQLFDWNLKSRKKLFSNKSELPENGKHGEEYADGLAIPCIQHVHENGRVPGANAINELHYQSAPSASEEHGSEAKAPGVVARLMGLDSMPSSHASDYSTPTFESQPFNDLDYIRSLNFHDENHIVIFESTRSKTNRMPKNPLELKLQKMQRPIERFQSEVLPSKTAKPVSISHNRLMSPIKSPGFIPPKNAAFVMEEAARIIEQSPRSTAKCKSSSLVSSSATLRFHEQNEKMIASKKTSIISDATNKQYPSKHLRRKPCEKGDVNLTSKASEVARQSLKTKDKLAPPTVKVKSTAQRRDGMTSLSRTSGNKIEGRETNPSYSTKNPPNSRRNIEKKNSSSRSSEVLRQNNQKQNSVTSKGEQSSRPSTSNQKGRKVLPTSDIARKNKINKIIINPTARSGETNSMVVDSRRDSSEFQINKISRKKLPDNPDAHSFKSAENREGENSVKCNVSSEGRNDFDVIDRQNRFDVVSFTFTSPIKKSFLGSGSSTQSTEKNQNSRLISCENDGSSKFSVASGSGINEVGGDALSILLEQKLKELTSKVEEPLQDQVKETNSISSNQSDSCTDAIRFSASKDWQGSGVTLEHTSFKKNLWKSNSDSPNSSPVSNHKLSVLEGSRNSLDSNQSSISEVSGSKWCSSFENDEVSDQSSTSISQITDGDFDLADSACSASAWSMMATDNTSSFTTSKGPYHWELEYIKSIINNADLMLEEFALGHVHRVMDPNIFDNLESHIIESKKNLEEQFRVARRALFDCVEECLQSRCKRNFCGSFRAWSKWMVVFQRSDHLAEDLYREIFSLTNMAELMVDELVDKDMSNHDGRWVEFESETFEEGIEIENEILTSLVDEVLGDIFVSKAL</sequence>
<keyword evidence="5" id="KW-1185">Reference proteome</keyword>
<comment type="caution">
    <text evidence="4">The sequence shown here is derived from an EMBL/GenBank/DDBJ whole genome shotgun (WGS) entry which is preliminary data.</text>
</comment>
<proteinExistence type="predicted"/>
<evidence type="ECO:0000259" key="2">
    <source>
        <dbReference type="Pfam" id="PF14309"/>
    </source>
</evidence>
<protein>
    <submittedName>
        <fullName evidence="4">Transferase</fullName>
    </submittedName>
</protein>
<feature type="compositionally biased region" description="Polar residues" evidence="1">
    <location>
        <begin position="330"/>
        <end position="343"/>
    </location>
</feature>
<keyword evidence="4" id="KW-0808">Transferase</keyword>
<dbReference type="Pfam" id="PF14309">
    <property type="entry name" value="DUF4378"/>
    <property type="match status" value="1"/>
</dbReference>
<dbReference type="InterPro" id="IPR025486">
    <property type="entry name" value="DUF4378"/>
</dbReference>
<dbReference type="InterPro" id="IPR032795">
    <property type="entry name" value="DUF3741-assoc"/>
</dbReference>
<dbReference type="Proteomes" id="UP001454036">
    <property type="component" value="Unassembled WGS sequence"/>
</dbReference>
<name>A0AAV3NSK3_LITER</name>
<feature type="domain" description="DUF3741" evidence="3">
    <location>
        <begin position="79"/>
        <end position="106"/>
    </location>
</feature>
<feature type="compositionally biased region" description="Polar residues" evidence="1">
    <location>
        <begin position="352"/>
        <end position="384"/>
    </location>
</feature>
<dbReference type="Pfam" id="PF14383">
    <property type="entry name" value="VARLMGL"/>
    <property type="match status" value="1"/>
</dbReference>
<feature type="region of interest" description="Disordered" evidence="1">
    <location>
        <begin position="257"/>
        <end position="454"/>
    </location>
</feature>
<evidence type="ECO:0000313" key="5">
    <source>
        <dbReference type="Proteomes" id="UP001454036"/>
    </source>
</evidence>
<reference evidence="4 5" key="1">
    <citation type="submission" date="2024-01" db="EMBL/GenBank/DDBJ databases">
        <title>The complete chloroplast genome sequence of Lithospermum erythrorhizon: insights into the phylogenetic relationship among Boraginaceae species and the maternal lineages of purple gromwells.</title>
        <authorList>
            <person name="Okada T."/>
            <person name="Watanabe K."/>
        </authorList>
    </citation>
    <scope>NUCLEOTIDE SEQUENCE [LARGE SCALE GENOMIC DNA]</scope>
</reference>
<feature type="compositionally biased region" description="Polar residues" evidence="1">
    <location>
        <begin position="409"/>
        <end position="419"/>
    </location>
</feature>
<dbReference type="PANTHER" id="PTHR21726">
    <property type="entry name" value="PHOSPHATIDYLINOSITOL N-ACETYLGLUCOSAMINYLTRANSFERASE SUBUNIT P DOWN SYNDROME CRITICAL REGION PROTEIN 5 -RELATED"/>
    <property type="match status" value="1"/>
</dbReference>
<feature type="domain" description="DUF4378" evidence="2">
    <location>
        <begin position="707"/>
        <end position="859"/>
    </location>
</feature>
<dbReference type="PANTHER" id="PTHR21726:SF57">
    <property type="entry name" value="SERINE-RICH ADHESIN FOR PLATELETS-LIKE PROTEIN"/>
    <property type="match status" value="1"/>
</dbReference>
<evidence type="ECO:0000259" key="3">
    <source>
        <dbReference type="Pfam" id="PF14383"/>
    </source>
</evidence>